<dbReference type="InterPro" id="IPR043128">
    <property type="entry name" value="Rev_trsase/Diguanyl_cyclase"/>
</dbReference>
<dbReference type="Proteomes" id="UP000449678">
    <property type="component" value="Unassembled WGS sequence"/>
</dbReference>
<dbReference type="InterPro" id="IPR001633">
    <property type="entry name" value="EAL_dom"/>
</dbReference>
<dbReference type="Gene3D" id="3.30.70.270">
    <property type="match status" value="1"/>
</dbReference>
<feature type="domain" description="EAL" evidence="1">
    <location>
        <begin position="334"/>
        <end position="586"/>
    </location>
</feature>
<sequence length="594" mass="65451">MMLLNRSEPERLEALHQFGILNTNASEYFDAITRLVMDMYGVAGAYISLLDSDRQWLKSSVGLCPTTTRRDQTFCHTTIQQASVLMIEDTLLDERFADNPMVTGAQAVRFYAGAPLITGDGYAIGALCVIDSAPRTLSAAEMDKLASLASLVMSHITLGRAAGHVDPVSGLPNKYQLFEDLTNHARDYPGERRVLADIAMPDAAKAFEIIRVLGALVYDELVREVGTRLLRLFEGRAQVYHLTDARFAVLSRDQDCAGFIAYLHGLDAELQAPLNRLSIPMALASFGGIVEFDLCPGAATDAPRKAAAAINQALVRQQRWSCYSNAEDEKQQRAFRLLNDVRHAIANDQFELVYQPKHDLRNGACPAAEALLRWNHATLGPVSPAEFIPLIENTALIGPLSHWVIRTAMRQLAEWHAAGHPVKVAINLSAYNFEEPDIVERLAAVCREFSVDPRYVEIECTEGVWMEGAGILAALNGIRDLGMSLALDDFGTGYSNFAYLQKVPASVVKVDQSLIRNVDTNPRNQRIVRSLITLARELDYQVVAEGVETAQALTLIRDWGCDVAQGYHFAKPLSAAAFLEHAIRYRDGHAAITA</sequence>
<dbReference type="InterPro" id="IPR050706">
    <property type="entry name" value="Cyclic-di-GMP_PDE-like"/>
</dbReference>
<accession>A0ABW9V8J4</accession>
<dbReference type="SUPFAM" id="SSF55781">
    <property type="entry name" value="GAF domain-like"/>
    <property type="match status" value="1"/>
</dbReference>
<evidence type="ECO:0000313" key="3">
    <source>
        <dbReference type="Proteomes" id="UP000449678"/>
    </source>
</evidence>
<keyword evidence="3" id="KW-1185">Reference proteome</keyword>
<dbReference type="SUPFAM" id="SSF55073">
    <property type="entry name" value="Nucleotide cyclase"/>
    <property type="match status" value="1"/>
</dbReference>
<protein>
    <submittedName>
        <fullName evidence="2">EAL domain-containing protein</fullName>
    </submittedName>
</protein>
<name>A0ABW9V8J4_9BURK</name>
<dbReference type="EMBL" id="WWCO01000007">
    <property type="protein sequence ID" value="MYM35082.1"/>
    <property type="molecule type" value="Genomic_DNA"/>
</dbReference>
<organism evidence="2 3">
    <name type="scientific">Duganella lactea</name>
    <dbReference type="NCBI Taxonomy" id="2692173"/>
    <lineage>
        <taxon>Bacteria</taxon>
        <taxon>Pseudomonadati</taxon>
        <taxon>Pseudomonadota</taxon>
        <taxon>Betaproteobacteria</taxon>
        <taxon>Burkholderiales</taxon>
        <taxon>Oxalobacteraceae</taxon>
        <taxon>Telluria group</taxon>
        <taxon>Duganella</taxon>
    </lineage>
</organism>
<comment type="caution">
    <text evidence="2">The sequence shown here is derived from an EMBL/GenBank/DDBJ whole genome shotgun (WGS) entry which is preliminary data.</text>
</comment>
<dbReference type="InterPro" id="IPR029787">
    <property type="entry name" value="Nucleotide_cyclase"/>
</dbReference>
<dbReference type="SUPFAM" id="SSF141868">
    <property type="entry name" value="EAL domain-like"/>
    <property type="match status" value="1"/>
</dbReference>
<evidence type="ECO:0000259" key="1">
    <source>
        <dbReference type="PROSITE" id="PS50883"/>
    </source>
</evidence>
<dbReference type="PANTHER" id="PTHR33121:SF19">
    <property type="entry name" value="CYCLIC DI-GMP PHOSPHODIESTERASE PA2567"/>
    <property type="match status" value="1"/>
</dbReference>
<evidence type="ECO:0000313" key="2">
    <source>
        <dbReference type="EMBL" id="MYM35082.1"/>
    </source>
</evidence>
<dbReference type="RefSeq" id="WP_160990469.1">
    <property type="nucleotide sequence ID" value="NZ_WWCO01000007.1"/>
</dbReference>
<dbReference type="InterPro" id="IPR035919">
    <property type="entry name" value="EAL_sf"/>
</dbReference>
<dbReference type="PANTHER" id="PTHR33121">
    <property type="entry name" value="CYCLIC DI-GMP PHOSPHODIESTERASE PDEF"/>
    <property type="match status" value="1"/>
</dbReference>
<dbReference type="PROSITE" id="PS50883">
    <property type="entry name" value="EAL"/>
    <property type="match status" value="1"/>
</dbReference>
<dbReference type="InterPro" id="IPR003018">
    <property type="entry name" value="GAF"/>
</dbReference>
<dbReference type="SMART" id="SM00052">
    <property type="entry name" value="EAL"/>
    <property type="match status" value="1"/>
</dbReference>
<gene>
    <name evidence="2" type="ORF">GTP38_12135</name>
</gene>
<dbReference type="CDD" id="cd01948">
    <property type="entry name" value="EAL"/>
    <property type="match status" value="1"/>
</dbReference>
<dbReference type="InterPro" id="IPR029016">
    <property type="entry name" value="GAF-like_dom_sf"/>
</dbReference>
<dbReference type="Gene3D" id="3.30.450.40">
    <property type="match status" value="1"/>
</dbReference>
<dbReference type="Gene3D" id="3.20.20.450">
    <property type="entry name" value="EAL domain"/>
    <property type="match status" value="1"/>
</dbReference>
<dbReference type="SMART" id="SM00065">
    <property type="entry name" value="GAF"/>
    <property type="match status" value="1"/>
</dbReference>
<reference evidence="2 3" key="1">
    <citation type="submission" date="2019-12" db="EMBL/GenBank/DDBJ databases">
        <title>Novel species isolated from a subtropical stream in China.</title>
        <authorList>
            <person name="Lu H."/>
        </authorList>
    </citation>
    <scope>NUCLEOTIDE SEQUENCE [LARGE SCALE GENOMIC DNA]</scope>
    <source>
        <strain evidence="2 3">FT94W</strain>
    </source>
</reference>
<proteinExistence type="predicted"/>
<dbReference type="Pfam" id="PF00563">
    <property type="entry name" value="EAL"/>
    <property type="match status" value="1"/>
</dbReference>
<dbReference type="Pfam" id="PF01590">
    <property type="entry name" value="GAF"/>
    <property type="match status" value="1"/>
</dbReference>